<dbReference type="InterPro" id="IPR032466">
    <property type="entry name" value="Metal_Hydrolase"/>
</dbReference>
<dbReference type="Proteomes" id="UP000571817">
    <property type="component" value="Unassembled WGS sequence"/>
</dbReference>
<reference evidence="2 3" key="1">
    <citation type="submission" date="2020-07" db="EMBL/GenBank/DDBJ databases">
        <title>Sequencing the genomes of 1000 actinobacteria strains.</title>
        <authorList>
            <person name="Klenk H.-P."/>
        </authorList>
    </citation>
    <scope>NUCLEOTIDE SEQUENCE [LARGE SCALE GENOMIC DNA]</scope>
    <source>
        <strain evidence="2 3">DSM 29531</strain>
    </source>
</reference>
<dbReference type="Gene3D" id="3.10.310.70">
    <property type="match status" value="1"/>
</dbReference>
<dbReference type="AlphaFoldDB" id="A0A853DF26"/>
<proteinExistence type="predicted"/>
<dbReference type="Gene3D" id="2.30.40.10">
    <property type="entry name" value="Urease, subunit C, domain 1"/>
    <property type="match status" value="1"/>
</dbReference>
<gene>
    <name evidence="2" type="ORF">HNR15_002240</name>
</gene>
<dbReference type="SUPFAM" id="SSF51338">
    <property type="entry name" value="Composite domain of metallo-dependent hydrolases"/>
    <property type="match status" value="1"/>
</dbReference>
<protein>
    <recommendedName>
        <fullName evidence="1">Amidohydrolase 3 domain-containing protein</fullName>
    </recommendedName>
</protein>
<evidence type="ECO:0000313" key="3">
    <source>
        <dbReference type="Proteomes" id="UP000571817"/>
    </source>
</evidence>
<evidence type="ECO:0000313" key="2">
    <source>
        <dbReference type="EMBL" id="NYJ75277.1"/>
    </source>
</evidence>
<dbReference type="PANTHER" id="PTHR22642">
    <property type="entry name" value="IMIDAZOLONEPROPIONASE"/>
    <property type="match status" value="1"/>
</dbReference>
<feature type="domain" description="Amidohydrolase 3" evidence="1">
    <location>
        <begin position="59"/>
        <end position="540"/>
    </location>
</feature>
<keyword evidence="3" id="KW-1185">Reference proteome</keyword>
<evidence type="ECO:0000259" key="1">
    <source>
        <dbReference type="Pfam" id="PF07969"/>
    </source>
</evidence>
<dbReference type="CDD" id="cd01300">
    <property type="entry name" value="YtcJ_like"/>
    <property type="match status" value="1"/>
</dbReference>
<dbReference type="SUPFAM" id="SSF51556">
    <property type="entry name" value="Metallo-dependent hydrolases"/>
    <property type="match status" value="1"/>
</dbReference>
<comment type="caution">
    <text evidence="2">The sequence shown here is derived from an EMBL/GenBank/DDBJ whole genome shotgun (WGS) entry which is preliminary data.</text>
</comment>
<sequence>MTNPSSDDLPPDLVVFGARITTNSPEQDTASALAVVGQRIVAVGDDEGIRRLAGPATMTIDAGGRRVVPGLNDSHMHTVRGGLMYNLELRWDGVGSLERGLTMIRHQATRTPSGQWVRVMGGWSPWQFSERRMPTTSELTEAAPTTPVLVLYGYSKVIINRAGVKALGIASDSDLADSPDYALGDDGCIVTGNTAVYAVIAKLPNLDRDDERESSTRLFLRELNRFGLTSTVDAGERNTSYPDDYRSMAGLAGEPGFAIRLSNFLFAQRPGSEEDFWERTTHDEKPDTADAALDARYRLRGAGEVLAWAAHDYENFLAARPELSQDALDHFEAVTRILAEHDWPIRVHATYDQTIGHFLDVFERVFPEVGYTSRWLLDHAETIGPRNIERLKALGGGIAVQNRLSFSGEYFLERYGSEAAAAVQPLRALLDAGIPMGAGTDATRPASYNPWISLYWMITGRTVGGTQVADPSSRLTREEALHAYTVGSAWLSGEEHRKGRIAAGQDADFAILSEDYMTVPTEAIPTIESVLTVTGGAVVYTAPPFSDSLPVPPIAVLPTWSPVVDVAGFSRRADR</sequence>
<dbReference type="InterPro" id="IPR013108">
    <property type="entry name" value="Amidohydro_3"/>
</dbReference>
<dbReference type="RefSeq" id="WP_179481809.1">
    <property type="nucleotide sequence ID" value="NZ_JACCFW010000001.1"/>
</dbReference>
<dbReference type="PANTHER" id="PTHR22642:SF21">
    <property type="entry name" value="PERIPLASMIC PROTEIN"/>
    <property type="match status" value="1"/>
</dbReference>
<dbReference type="Pfam" id="PF07969">
    <property type="entry name" value="Amidohydro_3"/>
    <property type="match status" value="1"/>
</dbReference>
<organism evidence="2 3">
    <name type="scientific">Allobranchiibius huperziae</name>
    <dbReference type="NCBI Taxonomy" id="1874116"/>
    <lineage>
        <taxon>Bacteria</taxon>
        <taxon>Bacillati</taxon>
        <taxon>Actinomycetota</taxon>
        <taxon>Actinomycetes</taxon>
        <taxon>Micrococcales</taxon>
        <taxon>Dermacoccaceae</taxon>
        <taxon>Allobranchiibius</taxon>
    </lineage>
</organism>
<dbReference type="Gene3D" id="3.20.20.140">
    <property type="entry name" value="Metal-dependent hydrolases"/>
    <property type="match status" value="1"/>
</dbReference>
<dbReference type="InterPro" id="IPR033932">
    <property type="entry name" value="YtcJ-like"/>
</dbReference>
<dbReference type="EMBL" id="JACCFW010000001">
    <property type="protein sequence ID" value="NYJ75277.1"/>
    <property type="molecule type" value="Genomic_DNA"/>
</dbReference>
<name>A0A853DF26_9MICO</name>
<dbReference type="GO" id="GO:0016810">
    <property type="term" value="F:hydrolase activity, acting on carbon-nitrogen (but not peptide) bonds"/>
    <property type="evidence" value="ECO:0007669"/>
    <property type="project" value="InterPro"/>
</dbReference>
<accession>A0A853DF26</accession>
<dbReference type="InterPro" id="IPR011059">
    <property type="entry name" value="Metal-dep_hydrolase_composite"/>
</dbReference>